<keyword evidence="3 9" id="KW-0436">Ligase</keyword>
<dbReference type="CDD" id="cd01746">
    <property type="entry name" value="GATase1_CTP_Synthase"/>
    <property type="match status" value="1"/>
</dbReference>
<dbReference type="PANTHER" id="PTHR11550">
    <property type="entry name" value="CTP SYNTHASE"/>
    <property type="match status" value="1"/>
</dbReference>
<evidence type="ECO:0000256" key="9">
    <source>
        <dbReference type="RuleBase" id="RU810713"/>
    </source>
</evidence>
<dbReference type="InterPro" id="IPR004468">
    <property type="entry name" value="CTP_synthase"/>
</dbReference>
<evidence type="ECO:0000256" key="6">
    <source>
        <dbReference type="ARBA" id="ARBA00022962"/>
    </source>
</evidence>
<dbReference type="PANTHER" id="PTHR11550:SF0">
    <property type="entry name" value="CTP SYNTHASE-RELATED"/>
    <property type="match status" value="1"/>
</dbReference>
<feature type="domain" description="Glutamine amidotransferase" evidence="10">
    <location>
        <begin position="317"/>
        <end position="467"/>
    </location>
</feature>
<dbReference type="SUPFAM" id="SSF52317">
    <property type="entry name" value="Class I glutamine amidotransferase-like"/>
    <property type="match status" value="2"/>
</dbReference>
<protein>
    <recommendedName>
        <fullName evidence="9">CTP synthase</fullName>
        <ecNumber evidence="9">6.3.4.2</ecNumber>
    </recommendedName>
    <alternativeName>
        <fullName evidence="9">UTP--ammonia ligase</fullName>
    </alternativeName>
</protein>
<dbReference type="GO" id="GO:0005737">
    <property type="term" value="C:cytoplasm"/>
    <property type="evidence" value="ECO:0007669"/>
    <property type="project" value="TreeGrafter"/>
</dbReference>
<dbReference type="EC" id="6.3.4.2" evidence="9"/>
<comment type="pathway">
    <text evidence="1 9">Pyrimidine metabolism; CTP biosynthesis via de novo pathway; CTP from UDP: step 2/2.</text>
</comment>
<dbReference type="FunFam" id="3.40.50.300:FF:000207">
    <property type="entry name" value="CTP synthase"/>
    <property type="match status" value="1"/>
</dbReference>
<dbReference type="Gene3D" id="3.40.50.880">
    <property type="match status" value="1"/>
</dbReference>
<dbReference type="Gene3D" id="3.40.50.300">
    <property type="entry name" value="P-loop containing nucleotide triphosphate hydrolases"/>
    <property type="match status" value="1"/>
</dbReference>
<accession>A0A9N8Z300</accession>
<dbReference type="OrthoDB" id="1739076at2759"/>
<feature type="domain" description="Glutamine amidotransferase" evidence="10">
    <location>
        <begin position="560"/>
        <end position="640"/>
    </location>
</feature>
<dbReference type="InterPro" id="IPR027417">
    <property type="entry name" value="P-loop_NTPase"/>
</dbReference>
<dbReference type="GO" id="GO:0003883">
    <property type="term" value="F:CTP synthase activity"/>
    <property type="evidence" value="ECO:0007669"/>
    <property type="project" value="UniProtKB-UniRule"/>
</dbReference>
<dbReference type="EMBL" id="CAJVPL010000206">
    <property type="protein sequence ID" value="CAG8465142.1"/>
    <property type="molecule type" value="Genomic_DNA"/>
</dbReference>
<keyword evidence="4 9" id="KW-0547">Nucleotide-binding</keyword>
<evidence type="ECO:0000256" key="7">
    <source>
        <dbReference type="ARBA" id="ARBA00022975"/>
    </source>
</evidence>
<keyword evidence="6 9" id="KW-0315">Glutamine amidotransferase</keyword>
<dbReference type="InterPro" id="IPR017456">
    <property type="entry name" value="CTP_synthase_N"/>
</dbReference>
<dbReference type="Pfam" id="PF06418">
    <property type="entry name" value="CTP_synth_N"/>
    <property type="match status" value="1"/>
</dbReference>
<evidence type="ECO:0000259" key="11">
    <source>
        <dbReference type="Pfam" id="PF06418"/>
    </source>
</evidence>
<dbReference type="InterPro" id="IPR029062">
    <property type="entry name" value="Class_I_gatase-like"/>
</dbReference>
<proteinExistence type="inferred from homology"/>
<dbReference type="SUPFAM" id="SSF52540">
    <property type="entry name" value="P-loop containing nucleoside triphosphate hydrolases"/>
    <property type="match status" value="1"/>
</dbReference>
<dbReference type="Pfam" id="PF00117">
    <property type="entry name" value="GATase"/>
    <property type="match status" value="2"/>
</dbReference>
<comment type="caution">
    <text evidence="12">The sequence shown here is derived from an EMBL/GenBank/DDBJ whole genome shotgun (WGS) entry which is preliminary data.</text>
</comment>
<comment type="similarity">
    <text evidence="2 9">Belongs to the CTP synthase family.</text>
</comment>
<dbReference type="GO" id="GO:0097268">
    <property type="term" value="C:cytoophidium"/>
    <property type="evidence" value="ECO:0007669"/>
    <property type="project" value="TreeGrafter"/>
</dbReference>
<evidence type="ECO:0000313" key="12">
    <source>
        <dbReference type="EMBL" id="CAG8465142.1"/>
    </source>
</evidence>
<evidence type="ECO:0000256" key="4">
    <source>
        <dbReference type="ARBA" id="ARBA00022741"/>
    </source>
</evidence>
<dbReference type="CDD" id="cd03113">
    <property type="entry name" value="CTPS_N"/>
    <property type="match status" value="1"/>
</dbReference>
<evidence type="ECO:0000256" key="8">
    <source>
        <dbReference type="ARBA" id="ARBA00047781"/>
    </source>
</evidence>
<evidence type="ECO:0000313" key="13">
    <source>
        <dbReference type="Proteomes" id="UP000789831"/>
    </source>
</evidence>
<organism evidence="12 13">
    <name type="scientific">Ambispora gerdemannii</name>
    <dbReference type="NCBI Taxonomy" id="144530"/>
    <lineage>
        <taxon>Eukaryota</taxon>
        <taxon>Fungi</taxon>
        <taxon>Fungi incertae sedis</taxon>
        <taxon>Mucoromycota</taxon>
        <taxon>Glomeromycotina</taxon>
        <taxon>Glomeromycetes</taxon>
        <taxon>Archaeosporales</taxon>
        <taxon>Ambisporaceae</taxon>
        <taxon>Ambispora</taxon>
    </lineage>
</organism>
<name>A0A9N8Z300_9GLOM</name>
<keyword evidence="13" id="KW-1185">Reference proteome</keyword>
<dbReference type="AlphaFoldDB" id="A0A9N8Z300"/>
<keyword evidence="7 9" id="KW-0665">Pyrimidine biosynthesis</keyword>
<dbReference type="InterPro" id="IPR017926">
    <property type="entry name" value="GATASE"/>
</dbReference>
<dbReference type="GO" id="GO:0019856">
    <property type="term" value="P:pyrimidine nucleobase biosynthetic process"/>
    <property type="evidence" value="ECO:0007669"/>
    <property type="project" value="TreeGrafter"/>
</dbReference>
<dbReference type="NCBIfam" id="TIGR00337">
    <property type="entry name" value="PyrG"/>
    <property type="match status" value="1"/>
</dbReference>
<sequence length="662" mass="74289">MKYVLILGGVISGIGKGVIASSTGLLLKTLGLRVTAIKIDPYVNVDAGTMNPIEHGEVFVLNDGAEVDLDLGNYERFLDITLTRDNNITSGKLFQSVIEKERRGDFLGQNVQNMPHVTDTIQNWVERVAKIPVDQSGQEPDICIIELGGTIGDFDSSLYIEALRQFQHRVGRENFVVVQVSLVPVLGVVGEQKSKPTQATVRQLRGLGLKPDLIACRCSQALDPRVKAKVSTYCHVALEQVLSVQDVSSTYKIPLLLKEQGVLNYLRKRLQLDTLHISPRYFETGEALFRDWKALTETHASLKKTVTIALVGKYTFLQDAYLSVTQALEHASIACERKLTIKWVEAANLELETKESNSGKYHEAWEDIFTAQGILVPGGFGHRGTEGKIAVVKWARENKIPYLGICLGLQVAVIEFARNVCGLKGANSEELDPETNHKVVIYMPEVSRTHLGGTMRLGLRPTKFQDGSESWSKIHKYYESDERTLITARKFLDIHKENRINGTTENGIKYNTRITSNGIRVFGNGTTQMALNGNHHHHLFTEDFVISSTTATETSIKPMENVYSSKTVIEERHRHRYEVNPEIVERLEAQGLMFVGRDETGNRMEILELKDHPFFVAVQYHPEYLSRPLKPVPTFFGFIQASAAFQGYQKLIPCHYESTFNS</sequence>
<comment type="function">
    <text evidence="9">Catalyzes the ATP-dependent amination of UTP to CTP with either L-glutamine or ammonia as the source of nitrogen.</text>
</comment>
<dbReference type="PROSITE" id="PS51273">
    <property type="entry name" value="GATASE_TYPE_1"/>
    <property type="match status" value="1"/>
</dbReference>
<evidence type="ECO:0000256" key="2">
    <source>
        <dbReference type="ARBA" id="ARBA00007533"/>
    </source>
</evidence>
<evidence type="ECO:0000259" key="10">
    <source>
        <dbReference type="Pfam" id="PF00117"/>
    </source>
</evidence>
<dbReference type="GO" id="GO:0005524">
    <property type="term" value="F:ATP binding"/>
    <property type="evidence" value="ECO:0007669"/>
    <property type="project" value="UniProtKB-KW"/>
</dbReference>
<evidence type="ECO:0000256" key="5">
    <source>
        <dbReference type="ARBA" id="ARBA00022840"/>
    </source>
</evidence>
<dbReference type="NCBIfam" id="NF003792">
    <property type="entry name" value="PRK05380.1"/>
    <property type="match status" value="1"/>
</dbReference>
<keyword evidence="5 9" id="KW-0067">ATP-binding</keyword>
<evidence type="ECO:0000256" key="3">
    <source>
        <dbReference type="ARBA" id="ARBA00022598"/>
    </source>
</evidence>
<gene>
    <name evidence="12" type="ORF">AGERDE_LOCUS2455</name>
</gene>
<dbReference type="InterPro" id="IPR033828">
    <property type="entry name" value="GATase1_CTP_Synthase"/>
</dbReference>
<dbReference type="Proteomes" id="UP000789831">
    <property type="component" value="Unassembled WGS sequence"/>
</dbReference>
<comment type="catalytic activity">
    <reaction evidence="8 9">
        <text>UTP + L-glutamine + ATP + H2O = CTP + L-glutamate + ADP + phosphate + 2 H(+)</text>
        <dbReference type="Rhea" id="RHEA:26426"/>
        <dbReference type="ChEBI" id="CHEBI:15377"/>
        <dbReference type="ChEBI" id="CHEBI:15378"/>
        <dbReference type="ChEBI" id="CHEBI:29985"/>
        <dbReference type="ChEBI" id="CHEBI:30616"/>
        <dbReference type="ChEBI" id="CHEBI:37563"/>
        <dbReference type="ChEBI" id="CHEBI:43474"/>
        <dbReference type="ChEBI" id="CHEBI:46398"/>
        <dbReference type="ChEBI" id="CHEBI:58359"/>
        <dbReference type="ChEBI" id="CHEBI:456216"/>
        <dbReference type="EC" id="6.3.4.2"/>
    </reaction>
</comment>
<dbReference type="GO" id="GO:0044210">
    <property type="term" value="P:'de novo' CTP biosynthetic process"/>
    <property type="evidence" value="ECO:0007669"/>
    <property type="project" value="UniProtKB-UniRule"/>
</dbReference>
<reference evidence="12" key="1">
    <citation type="submission" date="2021-06" db="EMBL/GenBank/DDBJ databases">
        <authorList>
            <person name="Kallberg Y."/>
            <person name="Tangrot J."/>
            <person name="Rosling A."/>
        </authorList>
    </citation>
    <scope>NUCLEOTIDE SEQUENCE</scope>
    <source>
        <strain evidence="12">MT106</strain>
    </source>
</reference>
<evidence type="ECO:0000256" key="1">
    <source>
        <dbReference type="ARBA" id="ARBA00005171"/>
    </source>
</evidence>
<feature type="domain" description="CTP synthase N-terminal" evidence="11">
    <location>
        <begin position="2"/>
        <end position="272"/>
    </location>
</feature>
<dbReference type="GO" id="GO:0042802">
    <property type="term" value="F:identical protein binding"/>
    <property type="evidence" value="ECO:0007669"/>
    <property type="project" value="TreeGrafter"/>
</dbReference>